<organism evidence="2 3">
    <name type="scientific">Blastococcus aggregatus</name>
    <dbReference type="NCBI Taxonomy" id="38502"/>
    <lineage>
        <taxon>Bacteria</taxon>
        <taxon>Bacillati</taxon>
        <taxon>Actinomycetota</taxon>
        <taxon>Actinomycetes</taxon>
        <taxon>Geodermatophilales</taxon>
        <taxon>Geodermatophilaceae</taxon>
        <taxon>Blastococcus</taxon>
    </lineage>
</organism>
<dbReference type="CDD" id="cd07067">
    <property type="entry name" value="HP_PGM_like"/>
    <property type="match status" value="1"/>
</dbReference>
<dbReference type="GO" id="GO:0101006">
    <property type="term" value="F:protein histidine phosphatase activity"/>
    <property type="evidence" value="ECO:0007669"/>
    <property type="project" value="TreeGrafter"/>
</dbReference>
<keyword evidence="3" id="KW-1185">Reference proteome</keyword>
<dbReference type="Pfam" id="PF00300">
    <property type="entry name" value="His_Phos_1"/>
    <property type="match status" value="1"/>
</dbReference>
<evidence type="ECO:0000313" key="2">
    <source>
        <dbReference type="EMBL" id="SOC46465.1"/>
    </source>
</evidence>
<dbReference type="Proteomes" id="UP000219435">
    <property type="component" value="Unassembled WGS sequence"/>
</dbReference>
<dbReference type="InterPro" id="IPR013078">
    <property type="entry name" value="His_Pase_superF_clade-1"/>
</dbReference>
<dbReference type="PANTHER" id="PTHR48100:SF15">
    <property type="entry name" value="SEDOHEPTULOSE 1,7-BISPHOSPHATASE"/>
    <property type="match status" value="1"/>
</dbReference>
<dbReference type="GO" id="GO:0070297">
    <property type="term" value="P:regulation of phosphorelay signal transduction system"/>
    <property type="evidence" value="ECO:0007669"/>
    <property type="project" value="TreeGrafter"/>
</dbReference>
<protein>
    <submittedName>
        <fullName evidence="2">Probable phosphoglycerate mutase</fullName>
    </submittedName>
</protein>
<reference evidence="3" key="1">
    <citation type="submission" date="2017-08" db="EMBL/GenBank/DDBJ databases">
        <authorList>
            <person name="Varghese N."/>
            <person name="Submissions S."/>
        </authorList>
    </citation>
    <scope>NUCLEOTIDE SEQUENCE [LARGE SCALE GENOMIC DNA]</scope>
    <source>
        <strain evidence="3">DSM 4725</strain>
    </source>
</reference>
<dbReference type="SMART" id="SM00855">
    <property type="entry name" value="PGAM"/>
    <property type="match status" value="1"/>
</dbReference>
<dbReference type="EMBL" id="OBQI01000001">
    <property type="protein sequence ID" value="SOC46465.1"/>
    <property type="molecule type" value="Genomic_DNA"/>
</dbReference>
<dbReference type="AlphaFoldDB" id="A0A285UX15"/>
<feature type="binding site" evidence="1">
    <location>
        <begin position="34"/>
        <end position="35"/>
    </location>
    <ligand>
        <name>substrate</name>
    </ligand>
</feature>
<dbReference type="InterPro" id="IPR029033">
    <property type="entry name" value="His_PPase_superfam"/>
</dbReference>
<dbReference type="SUPFAM" id="SSF53254">
    <property type="entry name" value="Phosphoglycerate mutase-like"/>
    <property type="match status" value="1"/>
</dbReference>
<accession>A0A285UX15</accession>
<sequence length="206" mass="22168">MFDDRVGKIIGGRAGQIIVLRHGQTDWSRSGKHTGHTDLPLLTEGEEQARALRDGVGARPFAAVWTSPLQRAARTAELAGLQITGTDRDLVEVDYGGHEGRTTAEISAELGRTWSIWADGTVPGETPGETLDQVATRVDRVLDRARARLDDGDVALVAHGHVLRILTARWLGLAPEAGALFALPPAAYGVLGHEHDRPVLTGWGLR</sequence>
<feature type="binding site" evidence="1">
    <location>
        <position position="71"/>
    </location>
    <ligand>
        <name>substrate</name>
    </ligand>
</feature>
<evidence type="ECO:0000313" key="3">
    <source>
        <dbReference type="Proteomes" id="UP000219435"/>
    </source>
</evidence>
<evidence type="ECO:0000256" key="1">
    <source>
        <dbReference type="PIRSR" id="PIRSR613078-2"/>
    </source>
</evidence>
<dbReference type="Gene3D" id="3.40.50.1240">
    <property type="entry name" value="Phosphoglycerate mutase-like"/>
    <property type="match status" value="1"/>
</dbReference>
<name>A0A285UX15_9ACTN</name>
<dbReference type="PANTHER" id="PTHR48100">
    <property type="entry name" value="BROAD-SPECIFICITY PHOSPHATASE YOR283W-RELATED"/>
    <property type="match status" value="1"/>
</dbReference>
<dbReference type="InterPro" id="IPR050275">
    <property type="entry name" value="PGM_Phosphatase"/>
</dbReference>
<proteinExistence type="predicted"/>
<gene>
    <name evidence="2" type="ORF">SAMN05660748_0245</name>
</gene>